<dbReference type="InterPro" id="IPR023210">
    <property type="entry name" value="NADP_OxRdtase_dom"/>
</dbReference>
<dbReference type="Proteomes" id="UP001205890">
    <property type="component" value="Unassembled WGS sequence"/>
</dbReference>
<evidence type="ECO:0000313" key="5">
    <source>
        <dbReference type="EMBL" id="MCP8938333.1"/>
    </source>
</evidence>
<gene>
    <name evidence="5" type="ORF">NK718_07385</name>
</gene>
<feature type="domain" description="NADP-dependent oxidoreductase" evidence="4">
    <location>
        <begin position="17"/>
        <end position="260"/>
    </location>
</feature>
<evidence type="ECO:0000259" key="4">
    <source>
        <dbReference type="Pfam" id="PF00248"/>
    </source>
</evidence>
<protein>
    <submittedName>
        <fullName evidence="5">Aldo/keto reductase</fullName>
    </submittedName>
</protein>
<name>A0ABT1LBL7_9HYPH</name>
<organism evidence="5 6">
    <name type="scientific">Alsobacter ponti</name>
    <dbReference type="NCBI Taxonomy" id="2962936"/>
    <lineage>
        <taxon>Bacteria</taxon>
        <taxon>Pseudomonadati</taxon>
        <taxon>Pseudomonadota</taxon>
        <taxon>Alphaproteobacteria</taxon>
        <taxon>Hyphomicrobiales</taxon>
        <taxon>Alsobacteraceae</taxon>
        <taxon>Alsobacter</taxon>
    </lineage>
</organism>
<keyword evidence="2" id="KW-0521">NADP</keyword>
<dbReference type="InterPro" id="IPR020471">
    <property type="entry name" value="AKR"/>
</dbReference>
<evidence type="ECO:0000256" key="2">
    <source>
        <dbReference type="ARBA" id="ARBA00022857"/>
    </source>
</evidence>
<comment type="similarity">
    <text evidence="1">Belongs to the aldo/keto reductase family.</text>
</comment>
<keyword evidence="6" id="KW-1185">Reference proteome</keyword>
<evidence type="ECO:0000256" key="3">
    <source>
        <dbReference type="ARBA" id="ARBA00023002"/>
    </source>
</evidence>
<evidence type="ECO:0000313" key="6">
    <source>
        <dbReference type="Proteomes" id="UP001205890"/>
    </source>
</evidence>
<dbReference type="PANTHER" id="PTHR43827">
    <property type="entry name" value="2,5-DIKETO-D-GLUCONIC ACID REDUCTASE"/>
    <property type="match status" value="1"/>
</dbReference>
<dbReference type="SUPFAM" id="SSF51430">
    <property type="entry name" value="NAD(P)-linked oxidoreductase"/>
    <property type="match status" value="1"/>
</dbReference>
<dbReference type="PRINTS" id="PR00069">
    <property type="entry name" value="ALDKETRDTASE"/>
</dbReference>
<keyword evidence="3" id="KW-0560">Oxidoreductase</keyword>
<accession>A0ABT1LBL7</accession>
<dbReference type="InterPro" id="IPR036812">
    <property type="entry name" value="NAD(P)_OxRdtase_dom_sf"/>
</dbReference>
<dbReference type="InterPro" id="IPR018170">
    <property type="entry name" value="Aldo/ket_reductase_CS"/>
</dbReference>
<dbReference type="Gene3D" id="3.20.20.100">
    <property type="entry name" value="NADP-dependent oxidoreductase domain"/>
    <property type="match status" value="1"/>
</dbReference>
<reference evidence="5 6" key="1">
    <citation type="submission" date="2022-07" db="EMBL/GenBank/DDBJ databases">
        <authorList>
            <person name="Li W.-J."/>
            <person name="Deng Q.-Q."/>
        </authorList>
    </citation>
    <scope>NUCLEOTIDE SEQUENCE [LARGE SCALE GENOMIC DNA]</scope>
    <source>
        <strain evidence="5 6">SYSU M60028</strain>
    </source>
</reference>
<sequence>MTIPRLVFNDGHSIPQLGFGVWQVPPQDTARAVREALAVGYRSIDTAAGYENEAGVGEAVRDSGLRRDEIFVTTKLKSTEHGYDNALRAFDASMNELKLEQVDLYLIHWPKPHLGLYVETWKAFVRLREEGRAISIGVSNFTPEHLDRIVGETGVAPALNQIELHPRFQQHALREANARHGVLTESWSPLGRGRLHENATLAEIGRRHGKSWAQVVLRWHIDNGFIVIPRSVNPARVRENFEVFDFRLDADDMARIAALDDPNGRVGGDPMAP</sequence>
<dbReference type="PROSITE" id="PS00798">
    <property type="entry name" value="ALDOKETO_REDUCTASE_1"/>
    <property type="match status" value="1"/>
</dbReference>
<dbReference type="Pfam" id="PF00248">
    <property type="entry name" value="Aldo_ket_red"/>
    <property type="match status" value="1"/>
</dbReference>
<dbReference type="EMBL" id="JANCLU010000005">
    <property type="protein sequence ID" value="MCP8938333.1"/>
    <property type="molecule type" value="Genomic_DNA"/>
</dbReference>
<dbReference type="RefSeq" id="WP_254740141.1">
    <property type="nucleotide sequence ID" value="NZ_JANCLU010000005.1"/>
</dbReference>
<proteinExistence type="inferred from homology"/>
<dbReference type="PANTHER" id="PTHR43827:SF3">
    <property type="entry name" value="NADP-DEPENDENT OXIDOREDUCTASE DOMAIN-CONTAINING PROTEIN"/>
    <property type="match status" value="1"/>
</dbReference>
<evidence type="ECO:0000256" key="1">
    <source>
        <dbReference type="ARBA" id="ARBA00007905"/>
    </source>
</evidence>
<dbReference type="PIRSF" id="PIRSF000097">
    <property type="entry name" value="AKR"/>
    <property type="match status" value="1"/>
</dbReference>
<comment type="caution">
    <text evidence="5">The sequence shown here is derived from an EMBL/GenBank/DDBJ whole genome shotgun (WGS) entry which is preliminary data.</text>
</comment>